<evidence type="ECO:0000256" key="4">
    <source>
        <dbReference type="ARBA" id="ARBA00022723"/>
    </source>
</evidence>
<dbReference type="Gene3D" id="1.10.600.10">
    <property type="entry name" value="Farnesyl Diphosphate Synthase"/>
    <property type="match status" value="1"/>
</dbReference>
<keyword evidence="3 6" id="KW-0808">Transferase</keyword>
<dbReference type="OrthoDB" id="9805316at2"/>
<dbReference type="InterPro" id="IPR008949">
    <property type="entry name" value="Isoprenoid_synthase_dom_sf"/>
</dbReference>
<sequence>MADVSEKVPASVKSLQEVYEVIAVEMAEVNRLLRQELQDSSPFIDGMLKHGLQLGGKRLRPALVLLSGKLCGKVTQAHLLLATALELVHTASLVHDDVLDEAQLRRHMETMNARWDNSASVLIGDYLLARALCLASSLDSVVACREIAQASHRMCQGELRQIAACGRFDMPEEEYLEIITEKTAALCQACCRLGAYYAEAPPAFIEDLGAFGLLVGVAFQIIDDILDILGDEEKTGKSLGSDLAKQKPTLPIIHMLRHLPEPSRERMINLLREQPPGFRQEVRRVMLETGSIEYAREKAAMFIGDAVERLADLPVSPASESLRQLAAFVIARDR</sequence>
<dbReference type="GO" id="GO:0004659">
    <property type="term" value="F:prenyltransferase activity"/>
    <property type="evidence" value="ECO:0007669"/>
    <property type="project" value="InterPro"/>
</dbReference>
<protein>
    <submittedName>
        <fullName evidence="7">Octaprenyl diphosphate synthase</fullName>
    </submittedName>
</protein>
<name>A0A286RIX6_9BACT</name>
<dbReference type="PANTHER" id="PTHR12001">
    <property type="entry name" value="GERANYLGERANYL PYROPHOSPHATE SYNTHASE"/>
    <property type="match status" value="1"/>
</dbReference>
<keyword evidence="8" id="KW-1185">Reference proteome</keyword>
<dbReference type="Proteomes" id="UP000215086">
    <property type="component" value="Chromosome"/>
</dbReference>
<dbReference type="SUPFAM" id="SSF48576">
    <property type="entry name" value="Terpenoid synthases"/>
    <property type="match status" value="1"/>
</dbReference>
<evidence type="ECO:0000256" key="1">
    <source>
        <dbReference type="ARBA" id="ARBA00001946"/>
    </source>
</evidence>
<evidence type="ECO:0000313" key="8">
    <source>
        <dbReference type="Proteomes" id="UP000215086"/>
    </source>
</evidence>
<dbReference type="KEGG" id="ttf:THTE_3294"/>
<reference evidence="7 8" key="1">
    <citation type="journal article" name="Front. Microbiol.">
        <title>Sugar Metabolism of the First Thermophilic Planctomycete Thermogutta terrifontis: Comparative Genomic and Transcriptomic Approaches.</title>
        <authorList>
            <person name="Elcheninov A.G."/>
            <person name="Menzel P."/>
            <person name="Gudbergsdottir S.R."/>
            <person name="Slesarev A.I."/>
            <person name="Kadnikov V.V."/>
            <person name="Krogh A."/>
            <person name="Bonch-Osmolovskaya E.A."/>
            <person name="Peng X."/>
            <person name="Kublanov I.V."/>
        </authorList>
    </citation>
    <scope>NUCLEOTIDE SEQUENCE [LARGE SCALE GENOMIC DNA]</scope>
    <source>
        <strain evidence="7 8">R1</strain>
    </source>
</reference>
<proteinExistence type="inferred from homology"/>
<dbReference type="GO" id="GO:0046872">
    <property type="term" value="F:metal ion binding"/>
    <property type="evidence" value="ECO:0007669"/>
    <property type="project" value="UniProtKB-KW"/>
</dbReference>
<dbReference type="EMBL" id="CP018477">
    <property type="protein sequence ID" value="ASV75896.1"/>
    <property type="molecule type" value="Genomic_DNA"/>
</dbReference>
<keyword evidence="4" id="KW-0479">Metal-binding</keyword>
<organism evidence="7 8">
    <name type="scientific">Thermogutta terrifontis</name>
    <dbReference type="NCBI Taxonomy" id="1331910"/>
    <lineage>
        <taxon>Bacteria</taxon>
        <taxon>Pseudomonadati</taxon>
        <taxon>Planctomycetota</taxon>
        <taxon>Planctomycetia</taxon>
        <taxon>Pirellulales</taxon>
        <taxon>Thermoguttaceae</taxon>
        <taxon>Thermogutta</taxon>
    </lineage>
</organism>
<evidence type="ECO:0000256" key="2">
    <source>
        <dbReference type="ARBA" id="ARBA00006706"/>
    </source>
</evidence>
<keyword evidence="5" id="KW-0460">Magnesium</keyword>
<gene>
    <name evidence="7" type="ORF">THTE_3294</name>
</gene>
<dbReference type="GO" id="GO:0008299">
    <property type="term" value="P:isoprenoid biosynthetic process"/>
    <property type="evidence" value="ECO:0007669"/>
    <property type="project" value="InterPro"/>
</dbReference>
<accession>A0A286RIX6</accession>
<evidence type="ECO:0000256" key="6">
    <source>
        <dbReference type="RuleBase" id="RU004466"/>
    </source>
</evidence>
<dbReference type="PROSITE" id="PS00723">
    <property type="entry name" value="POLYPRENYL_SYNTHASE_1"/>
    <property type="match status" value="1"/>
</dbReference>
<dbReference type="RefSeq" id="WP_095415815.1">
    <property type="nucleotide sequence ID" value="NZ_CP018477.1"/>
</dbReference>
<dbReference type="InterPro" id="IPR033749">
    <property type="entry name" value="Polyprenyl_synt_CS"/>
</dbReference>
<dbReference type="Pfam" id="PF00348">
    <property type="entry name" value="polyprenyl_synt"/>
    <property type="match status" value="1"/>
</dbReference>
<dbReference type="SFLD" id="SFLDS00005">
    <property type="entry name" value="Isoprenoid_Synthase_Type_I"/>
    <property type="match status" value="1"/>
</dbReference>
<dbReference type="InterPro" id="IPR000092">
    <property type="entry name" value="Polyprenyl_synt"/>
</dbReference>
<evidence type="ECO:0000256" key="3">
    <source>
        <dbReference type="ARBA" id="ARBA00022679"/>
    </source>
</evidence>
<comment type="similarity">
    <text evidence="2 6">Belongs to the FPP/GGPP synthase family.</text>
</comment>
<dbReference type="PROSITE" id="PS00444">
    <property type="entry name" value="POLYPRENYL_SYNTHASE_2"/>
    <property type="match status" value="1"/>
</dbReference>
<evidence type="ECO:0000313" key="7">
    <source>
        <dbReference type="EMBL" id="ASV75896.1"/>
    </source>
</evidence>
<comment type="cofactor">
    <cofactor evidence="1">
        <name>Mg(2+)</name>
        <dbReference type="ChEBI" id="CHEBI:18420"/>
    </cofactor>
</comment>
<dbReference type="CDD" id="cd00685">
    <property type="entry name" value="Trans_IPPS_HT"/>
    <property type="match status" value="1"/>
</dbReference>
<dbReference type="PANTHER" id="PTHR12001:SF69">
    <property type="entry name" value="ALL TRANS-POLYPRENYL-DIPHOSPHATE SYNTHASE PDSS1"/>
    <property type="match status" value="1"/>
</dbReference>
<evidence type="ECO:0000256" key="5">
    <source>
        <dbReference type="ARBA" id="ARBA00022842"/>
    </source>
</evidence>
<dbReference type="AlphaFoldDB" id="A0A286RIX6"/>